<evidence type="ECO:0000313" key="3">
    <source>
        <dbReference type="Proteomes" id="UP000031057"/>
    </source>
</evidence>
<evidence type="ECO:0008006" key="4">
    <source>
        <dbReference type="Google" id="ProtNLM"/>
    </source>
</evidence>
<dbReference type="InterPro" id="IPR019953">
    <property type="entry name" value="OHR"/>
</dbReference>
<dbReference type="NCBIfam" id="TIGR03561">
    <property type="entry name" value="organ_hyd_perox"/>
    <property type="match status" value="1"/>
</dbReference>
<accession>A0A0B1ZLX1</accession>
<dbReference type="Pfam" id="PF02566">
    <property type="entry name" value="OsmC"/>
    <property type="match status" value="1"/>
</dbReference>
<proteinExistence type="inferred from homology"/>
<dbReference type="GO" id="GO:0006979">
    <property type="term" value="P:response to oxidative stress"/>
    <property type="evidence" value="ECO:0007669"/>
    <property type="project" value="InterPro"/>
</dbReference>
<dbReference type="InterPro" id="IPR015946">
    <property type="entry name" value="KH_dom-like_a/b"/>
</dbReference>
<dbReference type="Gene3D" id="2.20.25.10">
    <property type="match status" value="1"/>
</dbReference>
<dbReference type="STRING" id="1348853.LK12_17170"/>
<evidence type="ECO:0000256" key="1">
    <source>
        <dbReference type="ARBA" id="ARBA00007378"/>
    </source>
</evidence>
<keyword evidence="3" id="KW-1185">Reference proteome</keyword>
<gene>
    <name evidence="2" type="ORF">LK12_17170</name>
</gene>
<organism evidence="2 3">
    <name type="scientific">Novosphingobium malaysiense</name>
    <dbReference type="NCBI Taxonomy" id="1348853"/>
    <lineage>
        <taxon>Bacteria</taxon>
        <taxon>Pseudomonadati</taxon>
        <taxon>Pseudomonadota</taxon>
        <taxon>Alphaproteobacteria</taxon>
        <taxon>Sphingomonadales</taxon>
        <taxon>Sphingomonadaceae</taxon>
        <taxon>Novosphingobium</taxon>
    </lineage>
</organism>
<protein>
    <recommendedName>
        <fullName evidence="4">Organic hydroperoxide resistance protein</fullName>
    </recommendedName>
</protein>
<evidence type="ECO:0000313" key="2">
    <source>
        <dbReference type="EMBL" id="KHK90339.1"/>
    </source>
</evidence>
<dbReference type="InterPro" id="IPR036102">
    <property type="entry name" value="OsmC/Ohrsf"/>
</dbReference>
<dbReference type="RefSeq" id="WP_039286567.1">
    <property type="nucleotide sequence ID" value="NZ_JTDI01000005.1"/>
</dbReference>
<name>A0A0B1ZLX1_9SPHN</name>
<dbReference type="OrthoDB" id="9797508at2"/>
<dbReference type="Proteomes" id="UP000031057">
    <property type="component" value="Unassembled WGS sequence"/>
</dbReference>
<comment type="caution">
    <text evidence="2">The sequence shown here is derived from an EMBL/GenBank/DDBJ whole genome shotgun (WGS) entry which is preliminary data.</text>
</comment>
<sequence length="154" mass="15917">MSADEFQSIYTTHVTVSGGRTGSVSTDDGRLDLAVSMPKAMGGDDGPGTNPEQLFGAGYGACFLSALKGTIMRAKAKVGEPSVVASVSLTKNSVPKYRLHVDLEVTIPEADAELATQLVATAHQLCPYSEALRGNASVDLSVKSGGSVSKLEQA</sequence>
<dbReference type="AlphaFoldDB" id="A0A0B1ZLX1"/>
<dbReference type="PANTHER" id="PTHR33797">
    <property type="entry name" value="ORGANIC HYDROPEROXIDE RESISTANCE PROTEIN-LIKE"/>
    <property type="match status" value="1"/>
</dbReference>
<comment type="similarity">
    <text evidence="1">Belongs to the OsmC/Ohr family.</text>
</comment>
<dbReference type="PANTHER" id="PTHR33797:SF2">
    <property type="entry name" value="ORGANIC HYDROPEROXIDE RESISTANCE PROTEIN-LIKE"/>
    <property type="match status" value="1"/>
</dbReference>
<dbReference type="InterPro" id="IPR003718">
    <property type="entry name" value="OsmC/Ohr_fam"/>
</dbReference>
<dbReference type="EMBL" id="JTDI01000005">
    <property type="protein sequence ID" value="KHK90339.1"/>
    <property type="molecule type" value="Genomic_DNA"/>
</dbReference>
<dbReference type="SUPFAM" id="SSF82784">
    <property type="entry name" value="OsmC-like"/>
    <property type="match status" value="1"/>
</dbReference>
<reference evidence="2 3" key="1">
    <citation type="submission" date="2014-10" db="EMBL/GenBank/DDBJ databases">
        <title>Genome sequence of Novosphingobium malaysiense MUSC 273(T).</title>
        <authorList>
            <person name="Lee L.-H."/>
        </authorList>
    </citation>
    <scope>NUCLEOTIDE SEQUENCE [LARGE SCALE GENOMIC DNA]</scope>
    <source>
        <strain evidence="2 3">MUSC 273</strain>
    </source>
</reference>
<dbReference type="Gene3D" id="3.30.300.20">
    <property type="match status" value="1"/>
</dbReference>